<evidence type="ECO:0000256" key="3">
    <source>
        <dbReference type="SAM" id="MobiDB-lite"/>
    </source>
</evidence>
<feature type="region of interest" description="Disordered" evidence="3">
    <location>
        <begin position="1"/>
        <end position="29"/>
    </location>
</feature>
<comment type="caution">
    <text evidence="5">The sequence shown here is derived from an EMBL/GenBank/DDBJ whole genome shotgun (WGS) entry which is preliminary data.</text>
</comment>
<sequence length="688" mass="77328">MLRRSFSSSLSKFKHLRRPPPPPLPSPALKTIKESITRKLRSRDSLISDQQADVFNSVLAQIRRAVAAEDPTAVHELWIKLRASNLAHLVDPKLLSSMSGLLLESHLPRDDIEDLALAAASFNAEDFAACMLYHIRSDQPEATLSLYSRSDHIMQTAEDEHSLEFQDDLAFGHADLLQSPSQSIRGRILLLMAAVTAHAMLDSFQGALNLCKDTDVRFHHHTTNDFLERLKYNPDLKKKVEAYVHRLHYARLVSRPPSLSRHITNLGDTKALSALKKFYDGIIQGILGPSPFIAADESFLSSERTVAMTFVGWTSFLTAFLKCSAKDDAARVWDDIPKLGLRHHISMWNALLAGQSQSFTDATATFNTMKTRNIQPNALTYRALIGSLFNGRRPNLAMDKFHEFRRAELNDSPEDIMAVYNTVVNGLLVTNRVDAANSLLLQMSEHGPNPDVVSYNTFLGHFARRNDLKGLGMIMTKMGESGVAGDVFSFSTILSALLKLGRPDASEIVFRLMNKQGVKANTATYTAIIDQQMRTRDEVHLNGALKLLSQMEGDPAVAPNIVTYTSVLAGLYRGPRWLSEQKEHDFTRSILERMKRHNVKLNTRTYNILLKACLQNDRLDQALSYYQEMKRTKVPMFHETWYVLLDGMVGMNEWDIAKEVVKDMGLYGVRPLGPLQNLIQRAVSGGRR</sequence>
<dbReference type="Gene3D" id="1.25.40.10">
    <property type="entry name" value="Tetratricopeptide repeat domain"/>
    <property type="match status" value="4"/>
</dbReference>
<dbReference type="Pfam" id="PF13812">
    <property type="entry name" value="PPR_3"/>
    <property type="match status" value="1"/>
</dbReference>
<protein>
    <recommendedName>
        <fullName evidence="4">PROP1-like PPR domain-containing protein</fullName>
    </recommendedName>
</protein>
<accession>A0A8H5HLF5</accession>
<evidence type="ECO:0000313" key="5">
    <source>
        <dbReference type="EMBL" id="KAF5385513.1"/>
    </source>
</evidence>
<proteinExistence type="predicted"/>
<feature type="compositionally biased region" description="Low complexity" evidence="3">
    <location>
        <begin position="1"/>
        <end position="11"/>
    </location>
</feature>
<dbReference type="InterPro" id="IPR011990">
    <property type="entry name" value="TPR-like_helical_dom_sf"/>
</dbReference>
<dbReference type="PROSITE" id="PS51375">
    <property type="entry name" value="PPR"/>
    <property type="match status" value="2"/>
</dbReference>
<feature type="domain" description="PROP1-like PPR" evidence="4">
    <location>
        <begin position="509"/>
        <end position="644"/>
    </location>
</feature>
<dbReference type="Proteomes" id="UP000518752">
    <property type="component" value="Unassembled WGS sequence"/>
</dbReference>
<evidence type="ECO:0000259" key="4">
    <source>
        <dbReference type="Pfam" id="PF17177"/>
    </source>
</evidence>
<dbReference type="NCBIfam" id="TIGR00756">
    <property type="entry name" value="PPR"/>
    <property type="match status" value="2"/>
</dbReference>
<dbReference type="InterPro" id="IPR002885">
    <property type="entry name" value="PPR_rpt"/>
</dbReference>
<evidence type="ECO:0000256" key="1">
    <source>
        <dbReference type="ARBA" id="ARBA00022737"/>
    </source>
</evidence>
<dbReference type="GO" id="GO:0003729">
    <property type="term" value="F:mRNA binding"/>
    <property type="evidence" value="ECO:0007669"/>
    <property type="project" value="TreeGrafter"/>
</dbReference>
<name>A0A8H5HLF5_9AGAR</name>
<dbReference type="PANTHER" id="PTHR47938">
    <property type="entry name" value="RESPIRATORY COMPLEX I CHAPERONE (CIA84), PUTATIVE (AFU_ORTHOLOGUE AFUA_2G06020)-RELATED"/>
    <property type="match status" value="1"/>
</dbReference>
<organism evidence="5 6">
    <name type="scientific">Collybiopsis confluens</name>
    <dbReference type="NCBI Taxonomy" id="2823264"/>
    <lineage>
        <taxon>Eukaryota</taxon>
        <taxon>Fungi</taxon>
        <taxon>Dikarya</taxon>
        <taxon>Basidiomycota</taxon>
        <taxon>Agaricomycotina</taxon>
        <taxon>Agaricomycetes</taxon>
        <taxon>Agaricomycetidae</taxon>
        <taxon>Agaricales</taxon>
        <taxon>Marasmiineae</taxon>
        <taxon>Omphalotaceae</taxon>
        <taxon>Collybiopsis</taxon>
    </lineage>
</organism>
<dbReference type="Pfam" id="PF13041">
    <property type="entry name" value="PPR_2"/>
    <property type="match status" value="1"/>
</dbReference>
<keyword evidence="6" id="KW-1185">Reference proteome</keyword>
<dbReference type="EMBL" id="JAACJN010000040">
    <property type="protein sequence ID" value="KAF5385513.1"/>
    <property type="molecule type" value="Genomic_DNA"/>
</dbReference>
<evidence type="ECO:0000256" key="2">
    <source>
        <dbReference type="PROSITE-ProRule" id="PRU00708"/>
    </source>
</evidence>
<dbReference type="OrthoDB" id="185373at2759"/>
<feature type="repeat" description="PPR" evidence="2">
    <location>
        <begin position="486"/>
        <end position="520"/>
    </location>
</feature>
<reference evidence="5 6" key="1">
    <citation type="journal article" date="2020" name="ISME J.">
        <title>Uncovering the hidden diversity of litter-decomposition mechanisms in mushroom-forming fungi.</title>
        <authorList>
            <person name="Floudas D."/>
            <person name="Bentzer J."/>
            <person name="Ahren D."/>
            <person name="Johansson T."/>
            <person name="Persson P."/>
            <person name="Tunlid A."/>
        </authorList>
    </citation>
    <scope>NUCLEOTIDE SEQUENCE [LARGE SCALE GENOMIC DNA]</scope>
    <source>
        <strain evidence="5 6">CBS 406.79</strain>
    </source>
</reference>
<dbReference type="InterPro" id="IPR033443">
    <property type="entry name" value="PROP1-like_PPR_dom"/>
</dbReference>
<dbReference type="AlphaFoldDB" id="A0A8H5HLF5"/>
<dbReference type="PANTHER" id="PTHR47938:SF35">
    <property type="entry name" value="PENTATRICOPEPTIDE REPEAT-CONTAINING PROTEIN 4, MITOCHONDRIAL-RELATED"/>
    <property type="match status" value="1"/>
</dbReference>
<keyword evidence="1" id="KW-0677">Repeat</keyword>
<feature type="repeat" description="PPR" evidence="2">
    <location>
        <begin position="602"/>
        <end position="636"/>
    </location>
</feature>
<evidence type="ECO:0000313" key="6">
    <source>
        <dbReference type="Proteomes" id="UP000518752"/>
    </source>
</evidence>
<dbReference type="Pfam" id="PF17177">
    <property type="entry name" value="PPR_long"/>
    <property type="match status" value="1"/>
</dbReference>
<gene>
    <name evidence="5" type="ORF">D9757_005378</name>
</gene>